<feature type="compositionally biased region" description="Polar residues" evidence="1">
    <location>
        <begin position="84"/>
        <end position="99"/>
    </location>
</feature>
<feature type="region of interest" description="Disordered" evidence="1">
    <location>
        <begin position="1"/>
        <end position="24"/>
    </location>
</feature>
<feature type="region of interest" description="Disordered" evidence="1">
    <location>
        <begin position="47"/>
        <end position="102"/>
    </location>
</feature>
<evidence type="ECO:0000256" key="1">
    <source>
        <dbReference type="SAM" id="MobiDB-lite"/>
    </source>
</evidence>
<dbReference type="EMBL" id="JAHWGI010000238">
    <property type="protein sequence ID" value="KAK3911155.1"/>
    <property type="molecule type" value="Genomic_DNA"/>
</dbReference>
<sequence>SNADRTLPSTEGGTPSSAKKRKLTDCNLTPTSCVQNSSADCYLTPTSRVQNSSADEETPHAKRPKSSSVQEQSSRSSQSNLSQNTLTVTPFNSTQTPTPQEKALSFISQLRCHCDDNVKSSTRNVLAQVLSNSTADKFSLHGAGSKKAFKSSLFFSKILPKVLQNAHNKDFNFKDMNKATENWLRLACQRKGGKFFKKWTRKVR</sequence>
<feature type="compositionally biased region" description="Low complexity" evidence="1">
    <location>
        <begin position="66"/>
        <end position="83"/>
    </location>
</feature>
<gene>
    <name evidence="2" type="ORF">KUF71_020857</name>
</gene>
<dbReference type="Proteomes" id="UP001219518">
    <property type="component" value="Unassembled WGS sequence"/>
</dbReference>
<reference evidence="2" key="2">
    <citation type="journal article" date="2023" name="BMC Genomics">
        <title>Pest status, molecular evolution, and epigenetic factors derived from the genome assembly of Frankliniella fusca, a thysanopteran phytovirus vector.</title>
        <authorList>
            <person name="Catto M.A."/>
            <person name="Labadie P.E."/>
            <person name="Jacobson A.L."/>
            <person name="Kennedy G.G."/>
            <person name="Srinivasan R."/>
            <person name="Hunt B.G."/>
        </authorList>
    </citation>
    <scope>NUCLEOTIDE SEQUENCE</scope>
    <source>
        <strain evidence="2">PL_HMW_Pooled</strain>
    </source>
</reference>
<reference evidence="2" key="1">
    <citation type="submission" date="2021-07" db="EMBL/GenBank/DDBJ databases">
        <authorList>
            <person name="Catto M.A."/>
            <person name="Jacobson A."/>
            <person name="Kennedy G."/>
            <person name="Labadie P."/>
            <person name="Hunt B.G."/>
            <person name="Srinivasan R."/>
        </authorList>
    </citation>
    <scope>NUCLEOTIDE SEQUENCE</scope>
    <source>
        <strain evidence="2">PL_HMW_Pooled</strain>
        <tissue evidence="2">Head</tissue>
    </source>
</reference>
<protein>
    <submittedName>
        <fullName evidence="2">Pogo transposable element with KRAB domain</fullName>
    </submittedName>
</protein>
<organism evidence="2 3">
    <name type="scientific">Frankliniella fusca</name>
    <dbReference type="NCBI Taxonomy" id="407009"/>
    <lineage>
        <taxon>Eukaryota</taxon>
        <taxon>Metazoa</taxon>
        <taxon>Ecdysozoa</taxon>
        <taxon>Arthropoda</taxon>
        <taxon>Hexapoda</taxon>
        <taxon>Insecta</taxon>
        <taxon>Pterygota</taxon>
        <taxon>Neoptera</taxon>
        <taxon>Paraneoptera</taxon>
        <taxon>Thysanoptera</taxon>
        <taxon>Terebrantia</taxon>
        <taxon>Thripoidea</taxon>
        <taxon>Thripidae</taxon>
        <taxon>Frankliniella</taxon>
    </lineage>
</organism>
<feature type="compositionally biased region" description="Polar residues" evidence="1">
    <location>
        <begin position="1"/>
        <end position="17"/>
    </location>
</feature>
<keyword evidence="3" id="KW-1185">Reference proteome</keyword>
<proteinExistence type="predicted"/>
<comment type="caution">
    <text evidence="2">The sequence shown here is derived from an EMBL/GenBank/DDBJ whole genome shotgun (WGS) entry which is preliminary data.</text>
</comment>
<name>A0AAE1GXJ1_9NEOP</name>
<evidence type="ECO:0000313" key="3">
    <source>
        <dbReference type="Proteomes" id="UP001219518"/>
    </source>
</evidence>
<accession>A0AAE1GXJ1</accession>
<feature type="non-terminal residue" evidence="2">
    <location>
        <position position="1"/>
    </location>
</feature>
<dbReference type="AlphaFoldDB" id="A0AAE1GXJ1"/>
<evidence type="ECO:0000313" key="2">
    <source>
        <dbReference type="EMBL" id="KAK3911155.1"/>
    </source>
</evidence>